<sequence>MGKRKRPSETELEQKLSEYQQELFRAIKAAKGLERQRLGKRLQRDKKNPEKIQRLQREVVVLKSLDLRQTAQAHLAASLAKISAVADHPAIPDSIKQGPPKLDLSGEDKISMHNVTSALYNFTEVREVIERAVNGVCLELELPIPENKKRKRQKSSDAQKDAEESLPEGQADRAGSAPPSKRDNPDASDSKKRKVVDAHDEDDDDHSSFLGFSDVDADKHGDVEGESDEVEENHENDDEREEALLSKYDELLGDSEEEREEENAEALRAKYAALLNAPPDDELNDAEDESDEQDDLGDIESDIESDLGDSDGDGQASSTGSASSISPPSPSPPPQQPAAKKKKEAKRSTSAPTTTTFLPSLMGGYFSGSESASDVDVAPRKKRLGQRQRQAIAQRKFGEEAKHVQKMAEREKRKAGRDHGWDMKRGAVDGADTGRKPWKKGISNPLSAVGQREKHRHAGEQHGRGPGNADRTAGGRPFESKSKEKEGPLHPSWQAKKKKEEEQRSAKFQGSKIKF</sequence>
<dbReference type="PANTHER" id="PTHR23325:SF1">
    <property type="entry name" value="SERUM RESPONSE FACTOR-BINDING PROTEIN 1"/>
    <property type="match status" value="1"/>
</dbReference>
<feature type="compositionally biased region" description="Basic and acidic residues" evidence="3">
    <location>
        <begin position="154"/>
        <end position="163"/>
    </location>
</feature>
<feature type="compositionally biased region" description="Acidic residues" evidence="3">
    <location>
        <begin position="251"/>
        <end position="264"/>
    </location>
</feature>
<dbReference type="PANTHER" id="PTHR23325">
    <property type="entry name" value="SERUM RESPONSE FACTOR-BINDING"/>
    <property type="match status" value="1"/>
</dbReference>
<evidence type="ECO:0000256" key="1">
    <source>
        <dbReference type="ARBA" id="ARBA00023054"/>
    </source>
</evidence>
<dbReference type="GO" id="GO:0030490">
    <property type="term" value="P:maturation of SSU-rRNA"/>
    <property type="evidence" value="ECO:0007669"/>
    <property type="project" value="TreeGrafter"/>
</dbReference>
<dbReference type="InterPro" id="IPR037393">
    <property type="entry name" value="Bud22/SRFB1"/>
</dbReference>
<dbReference type="GO" id="GO:0005634">
    <property type="term" value="C:nucleus"/>
    <property type="evidence" value="ECO:0007669"/>
    <property type="project" value="TreeGrafter"/>
</dbReference>
<feature type="compositionally biased region" description="Acidic residues" evidence="3">
    <location>
        <begin position="279"/>
        <end position="312"/>
    </location>
</feature>
<dbReference type="GO" id="GO:0030686">
    <property type="term" value="C:90S preribosome"/>
    <property type="evidence" value="ECO:0007669"/>
    <property type="project" value="TreeGrafter"/>
</dbReference>
<accession>A0A3N2Q6U2</accession>
<keyword evidence="1 2" id="KW-0175">Coiled coil</keyword>
<feature type="compositionally biased region" description="Low complexity" evidence="3">
    <location>
        <begin position="313"/>
        <end position="326"/>
    </location>
</feature>
<dbReference type="EMBL" id="ML119051">
    <property type="protein sequence ID" value="ROT42503.1"/>
    <property type="molecule type" value="Genomic_DNA"/>
</dbReference>
<feature type="coiled-coil region" evidence="2">
    <location>
        <begin position="9"/>
        <end position="36"/>
    </location>
</feature>
<dbReference type="RefSeq" id="XP_028470309.1">
    <property type="nucleotide sequence ID" value="XM_028608579.1"/>
</dbReference>
<evidence type="ECO:0000256" key="2">
    <source>
        <dbReference type="SAM" id="Coils"/>
    </source>
</evidence>
<evidence type="ECO:0000313" key="6">
    <source>
        <dbReference type="Proteomes" id="UP000272025"/>
    </source>
</evidence>
<feature type="domain" description="Bud22" evidence="4">
    <location>
        <begin position="18"/>
        <end position="515"/>
    </location>
</feature>
<dbReference type="Proteomes" id="UP000272025">
    <property type="component" value="Unassembled WGS sequence"/>
</dbReference>
<dbReference type="Pfam" id="PF09073">
    <property type="entry name" value="BUD22"/>
    <property type="match status" value="1"/>
</dbReference>
<gene>
    <name evidence="5" type="ORF">SODALDRAFT_287809</name>
</gene>
<dbReference type="OrthoDB" id="3364872at2759"/>
<dbReference type="InterPro" id="IPR015158">
    <property type="entry name" value="Bud22_dom"/>
</dbReference>
<feature type="compositionally biased region" description="Acidic residues" evidence="3">
    <location>
        <begin position="224"/>
        <end position="241"/>
    </location>
</feature>
<reference evidence="5 6" key="1">
    <citation type="journal article" date="2018" name="Mol. Ecol.">
        <title>The obligate alkalophilic soda-lake fungus Sodiomyces alkalinus has shifted to a protein diet.</title>
        <authorList>
            <person name="Grum-Grzhimaylo A.A."/>
            <person name="Falkoski D.L."/>
            <person name="van den Heuvel J."/>
            <person name="Valero-Jimenez C.A."/>
            <person name="Min B."/>
            <person name="Choi I.G."/>
            <person name="Lipzen A."/>
            <person name="Daum C.G."/>
            <person name="Aanen D.K."/>
            <person name="Tsang A."/>
            <person name="Henrissat B."/>
            <person name="Bilanenko E.N."/>
            <person name="de Vries R.P."/>
            <person name="van Kan J.A.L."/>
            <person name="Grigoriev I.V."/>
            <person name="Debets A.J.M."/>
        </authorList>
    </citation>
    <scope>NUCLEOTIDE SEQUENCE [LARGE SCALE GENOMIC DNA]</scope>
    <source>
        <strain evidence="5 6">F11</strain>
    </source>
</reference>
<protein>
    <submittedName>
        <fullName evidence="5">Bud-site selection protein</fullName>
    </submittedName>
</protein>
<feature type="compositionally biased region" description="Basic and acidic residues" evidence="3">
    <location>
        <begin position="478"/>
        <end position="488"/>
    </location>
</feature>
<organism evidence="5 6">
    <name type="scientific">Sodiomyces alkalinus (strain CBS 110278 / VKM F-3762 / F11)</name>
    <name type="common">Alkaliphilic filamentous fungus</name>
    <dbReference type="NCBI Taxonomy" id="1314773"/>
    <lineage>
        <taxon>Eukaryota</taxon>
        <taxon>Fungi</taxon>
        <taxon>Dikarya</taxon>
        <taxon>Ascomycota</taxon>
        <taxon>Pezizomycotina</taxon>
        <taxon>Sordariomycetes</taxon>
        <taxon>Hypocreomycetidae</taxon>
        <taxon>Glomerellales</taxon>
        <taxon>Plectosphaerellaceae</taxon>
        <taxon>Sodiomyces</taxon>
    </lineage>
</organism>
<evidence type="ECO:0000313" key="5">
    <source>
        <dbReference type="EMBL" id="ROT42503.1"/>
    </source>
</evidence>
<evidence type="ECO:0000259" key="4">
    <source>
        <dbReference type="Pfam" id="PF09073"/>
    </source>
</evidence>
<feature type="region of interest" description="Disordered" evidence="3">
    <location>
        <begin position="148"/>
        <end position="515"/>
    </location>
</feature>
<feature type="compositionally biased region" description="Pro residues" evidence="3">
    <location>
        <begin position="327"/>
        <end position="336"/>
    </location>
</feature>
<feature type="compositionally biased region" description="Basic and acidic residues" evidence="3">
    <location>
        <begin position="396"/>
        <end position="435"/>
    </location>
</feature>
<name>A0A3N2Q6U2_SODAK</name>
<keyword evidence="6" id="KW-1185">Reference proteome</keyword>
<evidence type="ECO:0000256" key="3">
    <source>
        <dbReference type="SAM" id="MobiDB-lite"/>
    </source>
</evidence>
<feature type="compositionally biased region" description="Basic and acidic residues" evidence="3">
    <location>
        <begin position="180"/>
        <end position="198"/>
    </location>
</feature>
<proteinExistence type="predicted"/>
<dbReference type="GeneID" id="39577057"/>
<dbReference type="AlphaFoldDB" id="A0A3N2Q6U2"/>
<dbReference type="STRING" id="1314773.A0A3N2Q6U2"/>